<sequence>MDNWQCDAATRPPEVICNFLTVGIELGVNDLRTAPDLSPTLDGWGFQKFDAPTAVDQKDFLEYGNASIESYIEETKDLLKNVLGADDVVHFDTCIRQKDTESAVKLVNNPFVGPYQRVHVDQNPTSAQARLDHHASHARHVSRFQIINVWRAFVEPVKNFPLALLDYRTVDPVEDLVVTRRILPEWMHERWVQDREGFSLKHSDAHRWYHWSGLRPEEVILFKCHDSASNSLLTSHGSLSSGTDTGLRDVAGVCAHTAFFNAQGPATGHLRSSADLRFLVLYN</sequence>
<dbReference type="NCBIfam" id="NF041278">
    <property type="entry name" value="CmcJ_NvfI_EfuI"/>
    <property type="match status" value="1"/>
</dbReference>
<proteinExistence type="predicted"/>
<evidence type="ECO:0000313" key="1">
    <source>
        <dbReference type="EMBL" id="WOS39116.1"/>
    </source>
</evidence>
<keyword evidence="2" id="KW-1185">Reference proteome</keyword>
<dbReference type="EMBL" id="CP126172">
    <property type="protein sequence ID" value="WOS39116.1"/>
    <property type="molecule type" value="Genomic_DNA"/>
</dbReference>
<dbReference type="Proteomes" id="UP001302020">
    <property type="component" value="Chromosome"/>
</dbReference>
<protein>
    <submittedName>
        <fullName evidence="1">CmcJ/NvfI family oxidoreductase</fullName>
    </submittedName>
</protein>
<dbReference type="InterPro" id="IPR044053">
    <property type="entry name" value="AsaB-like"/>
</dbReference>
<organism evidence="1 2">
    <name type="scientific">Xanthomonas rydalmerensis</name>
    <dbReference type="NCBI Taxonomy" id="3046274"/>
    <lineage>
        <taxon>Bacteria</taxon>
        <taxon>Pseudomonadati</taxon>
        <taxon>Pseudomonadota</taxon>
        <taxon>Gammaproteobacteria</taxon>
        <taxon>Lysobacterales</taxon>
        <taxon>Lysobacteraceae</taxon>
        <taxon>Xanthomonas</taxon>
    </lineage>
</organism>
<reference evidence="1 2" key="1">
    <citation type="submission" date="2023-05" db="EMBL/GenBank/DDBJ databases">
        <title>Xanthomonas rydalmerenesis sp. nov., a novel Xanthomonas species isolated from Fragaria x ananassa.</title>
        <authorList>
            <person name="McKnight D.J.E."/>
            <person name="Wong-Bajracharya J."/>
            <person name="Okoh E.B."/>
            <person name="Snijders F."/>
            <person name="Lidbetter F."/>
            <person name="Webster J."/>
            <person name="Djordjevic S.P."/>
            <person name="Bogema D.R."/>
            <person name="Chapman T.A."/>
        </authorList>
    </citation>
    <scope>NUCLEOTIDE SEQUENCE [LARGE SCALE GENOMIC DNA]</scope>
    <source>
        <strain evidence="1 2">DAR34883</strain>
    </source>
</reference>
<name>A0ABZ0JH53_9XANT</name>
<gene>
    <name evidence="1" type="ORF">QN243_11705</name>
</gene>
<accession>A0ABZ0JH53</accession>
<evidence type="ECO:0000313" key="2">
    <source>
        <dbReference type="Proteomes" id="UP001302020"/>
    </source>
</evidence>
<dbReference type="PANTHER" id="PTHR34598">
    <property type="entry name" value="BLL6449 PROTEIN"/>
    <property type="match status" value="1"/>
</dbReference>
<dbReference type="PANTHER" id="PTHR34598:SF3">
    <property type="entry name" value="OXIDOREDUCTASE AN1597"/>
    <property type="match status" value="1"/>
</dbReference>
<dbReference type="RefSeq" id="WP_317843242.1">
    <property type="nucleotide sequence ID" value="NZ_CP126170.1"/>
</dbReference>